<feature type="compositionally biased region" description="Polar residues" evidence="1">
    <location>
        <begin position="163"/>
        <end position="172"/>
    </location>
</feature>
<reference evidence="3" key="1">
    <citation type="submission" date="2016-02" db="EMBL/GenBank/DDBJ databases">
        <title>Draft genome sequence of Microdochium bolleyi, a fungal endophyte of beachgrass.</title>
        <authorList>
            <consortium name="DOE Joint Genome Institute"/>
            <person name="David A.S."/>
            <person name="May G."/>
            <person name="Haridas S."/>
            <person name="Lim J."/>
            <person name="Wang M."/>
            <person name="Labutti K."/>
            <person name="Lipzen A."/>
            <person name="Barry K."/>
            <person name="Grigoriev I.V."/>
        </authorList>
    </citation>
    <scope>NUCLEOTIDE SEQUENCE [LARGE SCALE GENOMIC DNA]</scope>
    <source>
        <strain evidence="3">J235TASD1</strain>
    </source>
</reference>
<dbReference type="InParanoid" id="A0A136IUL3"/>
<sequence length="239" mass="25222">MCHAHPKKHICGHIGVVWFCCPKAQFDPVTNTKLGPCKKPAYYPTQDSERKCRTKTCLGGNCVWRCCRCPEWLNNVGLASCQHECIKTTVDKGTVMVPCGHGRCRDCVVVEGDVADSASQEAPGVTHEYLGPECPAAVAFQAEAEAYARLGAPSSTPPWLLPNASNDGAGSSSERRRLTGAEVDGTDDGASQDPRDPKGKKTADYSKSKAKRGGNGSGRRDHRGSGGGAAGGHNATPAV</sequence>
<evidence type="ECO:0000313" key="2">
    <source>
        <dbReference type="EMBL" id="KXJ88533.1"/>
    </source>
</evidence>
<name>A0A136IUL3_9PEZI</name>
<gene>
    <name evidence="2" type="ORF">Micbo1qcDRAFT_214443</name>
</gene>
<accession>A0A136IUL3</accession>
<dbReference type="AlphaFoldDB" id="A0A136IUL3"/>
<evidence type="ECO:0000256" key="1">
    <source>
        <dbReference type="SAM" id="MobiDB-lite"/>
    </source>
</evidence>
<protein>
    <submittedName>
        <fullName evidence="2">Uncharacterized protein</fullName>
    </submittedName>
</protein>
<dbReference type="Proteomes" id="UP000070501">
    <property type="component" value="Unassembled WGS sequence"/>
</dbReference>
<evidence type="ECO:0000313" key="3">
    <source>
        <dbReference type="Proteomes" id="UP000070501"/>
    </source>
</evidence>
<feature type="compositionally biased region" description="Basic and acidic residues" evidence="1">
    <location>
        <begin position="193"/>
        <end position="207"/>
    </location>
</feature>
<organism evidence="2 3">
    <name type="scientific">Microdochium bolleyi</name>
    <dbReference type="NCBI Taxonomy" id="196109"/>
    <lineage>
        <taxon>Eukaryota</taxon>
        <taxon>Fungi</taxon>
        <taxon>Dikarya</taxon>
        <taxon>Ascomycota</taxon>
        <taxon>Pezizomycotina</taxon>
        <taxon>Sordariomycetes</taxon>
        <taxon>Xylariomycetidae</taxon>
        <taxon>Xylariales</taxon>
        <taxon>Microdochiaceae</taxon>
        <taxon>Microdochium</taxon>
    </lineage>
</organism>
<feature type="region of interest" description="Disordered" evidence="1">
    <location>
        <begin position="154"/>
        <end position="239"/>
    </location>
</feature>
<keyword evidence="3" id="KW-1185">Reference proteome</keyword>
<dbReference type="EMBL" id="KQ964258">
    <property type="protein sequence ID" value="KXJ88533.1"/>
    <property type="molecule type" value="Genomic_DNA"/>
</dbReference>
<proteinExistence type="predicted"/>